<proteinExistence type="predicted"/>
<reference evidence="3 4" key="1">
    <citation type="submission" date="2015-12" db="EMBL/GenBank/DDBJ databases">
        <title>Dictyostelia acquired genes for synthesis and detection of signals that induce cell-type specialization by lateral gene transfer from prokaryotes.</title>
        <authorList>
            <person name="Gloeckner G."/>
            <person name="Schaap P."/>
        </authorList>
    </citation>
    <scope>NUCLEOTIDE SEQUENCE [LARGE SCALE GENOMIC DNA]</scope>
    <source>
        <strain evidence="3 4">TK</strain>
    </source>
</reference>
<dbReference type="PANTHER" id="PTHR40524">
    <property type="entry name" value="PEPTIDASE_C39_2 DOMAIN-CONTAINING PROTEIN"/>
    <property type="match status" value="1"/>
</dbReference>
<evidence type="ECO:0000256" key="1">
    <source>
        <dbReference type="SAM" id="SignalP"/>
    </source>
</evidence>
<keyword evidence="4" id="KW-1185">Reference proteome</keyword>
<evidence type="ECO:0000313" key="4">
    <source>
        <dbReference type="Proteomes" id="UP000076078"/>
    </source>
</evidence>
<dbReference type="Pfam" id="PF13529">
    <property type="entry name" value="Peptidase_C39_2"/>
    <property type="match status" value="1"/>
</dbReference>
<dbReference type="InterPro" id="IPR039564">
    <property type="entry name" value="Peptidase_C39-like"/>
</dbReference>
<feature type="chain" id="PRO_5007593133" description="Peptidase C39-like domain-containing protein" evidence="1">
    <location>
        <begin position="19"/>
        <end position="190"/>
    </location>
</feature>
<keyword evidence="1" id="KW-0732">Signal</keyword>
<organism evidence="3 4">
    <name type="scientific">Tieghemostelium lacteum</name>
    <name type="common">Slime mold</name>
    <name type="synonym">Dictyostelium lacteum</name>
    <dbReference type="NCBI Taxonomy" id="361077"/>
    <lineage>
        <taxon>Eukaryota</taxon>
        <taxon>Amoebozoa</taxon>
        <taxon>Evosea</taxon>
        <taxon>Eumycetozoa</taxon>
        <taxon>Dictyostelia</taxon>
        <taxon>Dictyosteliales</taxon>
        <taxon>Raperosteliaceae</taxon>
        <taxon>Tieghemostelium</taxon>
    </lineage>
</organism>
<protein>
    <recommendedName>
        <fullName evidence="2">Peptidase C39-like domain-containing protein</fullName>
    </recommendedName>
</protein>
<dbReference type="AlphaFoldDB" id="A0A151ZCS8"/>
<evidence type="ECO:0000313" key="3">
    <source>
        <dbReference type="EMBL" id="KYQ91756.1"/>
    </source>
</evidence>
<feature type="signal peptide" evidence="1">
    <location>
        <begin position="1"/>
        <end position="18"/>
    </location>
</feature>
<dbReference type="PANTHER" id="PTHR40524:SF1">
    <property type="entry name" value="PEPTIDASE C39-LIKE DOMAIN-CONTAINING PROTEIN"/>
    <property type="match status" value="1"/>
</dbReference>
<feature type="domain" description="Peptidase C39-like" evidence="2">
    <location>
        <begin position="26"/>
        <end position="163"/>
    </location>
</feature>
<dbReference type="EMBL" id="LODT01000034">
    <property type="protein sequence ID" value="KYQ91756.1"/>
    <property type="molecule type" value="Genomic_DNA"/>
</dbReference>
<dbReference type="OrthoDB" id="293230at2759"/>
<name>A0A151ZCS8_TIELA</name>
<dbReference type="Proteomes" id="UP000076078">
    <property type="component" value="Unassembled WGS sequence"/>
</dbReference>
<dbReference type="OMA" id="CDATWGK"/>
<evidence type="ECO:0000259" key="2">
    <source>
        <dbReference type="Pfam" id="PF13529"/>
    </source>
</evidence>
<accession>A0A151ZCS8</accession>
<sequence>MKVTIVLFFIAVVTIASCYPVIPYTYPLYKQCDPEWANQIMETTTICEVGCLMSSTSMAMGGKGITIDTNTSNPSTFNYWLRNNNGYTSNDELIESVVPDINNQLIEWDGSKLNGTALSMTDIQNILDETNNILILNVRNGTHFVLATGYDTTLQDVIYVNDPGFDQDFYYYDTVVGYRFFTMYPANSSQ</sequence>
<gene>
    <name evidence="3" type="ORF">DLAC_07544</name>
</gene>
<dbReference type="InParanoid" id="A0A151ZCS8"/>
<comment type="caution">
    <text evidence="3">The sequence shown here is derived from an EMBL/GenBank/DDBJ whole genome shotgun (WGS) entry which is preliminary data.</text>
</comment>
<dbReference type="PROSITE" id="PS51257">
    <property type="entry name" value="PROKAR_LIPOPROTEIN"/>
    <property type="match status" value="1"/>
</dbReference>